<feature type="compositionally biased region" description="Pro residues" evidence="1">
    <location>
        <begin position="235"/>
        <end position="248"/>
    </location>
</feature>
<evidence type="ECO:0000313" key="3">
    <source>
        <dbReference type="Proteomes" id="UP001222325"/>
    </source>
</evidence>
<evidence type="ECO:0000313" key="2">
    <source>
        <dbReference type="EMBL" id="KAJ7101389.1"/>
    </source>
</evidence>
<reference evidence="2" key="1">
    <citation type="submission" date="2023-03" db="EMBL/GenBank/DDBJ databases">
        <title>Massive genome expansion in bonnet fungi (Mycena s.s.) driven by repeated elements and novel gene families across ecological guilds.</title>
        <authorList>
            <consortium name="Lawrence Berkeley National Laboratory"/>
            <person name="Harder C.B."/>
            <person name="Miyauchi S."/>
            <person name="Viragh M."/>
            <person name="Kuo A."/>
            <person name="Thoen E."/>
            <person name="Andreopoulos B."/>
            <person name="Lu D."/>
            <person name="Skrede I."/>
            <person name="Drula E."/>
            <person name="Henrissat B."/>
            <person name="Morin E."/>
            <person name="Kohler A."/>
            <person name="Barry K."/>
            <person name="LaButti K."/>
            <person name="Morin E."/>
            <person name="Salamov A."/>
            <person name="Lipzen A."/>
            <person name="Mereny Z."/>
            <person name="Hegedus B."/>
            <person name="Baldrian P."/>
            <person name="Stursova M."/>
            <person name="Weitz H."/>
            <person name="Taylor A."/>
            <person name="Grigoriev I.V."/>
            <person name="Nagy L.G."/>
            <person name="Martin F."/>
            <person name="Kauserud H."/>
        </authorList>
    </citation>
    <scope>NUCLEOTIDE SEQUENCE</scope>
    <source>
        <strain evidence="2">CBHHK173m</strain>
    </source>
</reference>
<dbReference type="Proteomes" id="UP001222325">
    <property type="component" value="Unassembled WGS sequence"/>
</dbReference>
<gene>
    <name evidence="2" type="ORF">B0H15DRAFT_943715</name>
</gene>
<keyword evidence="3" id="KW-1185">Reference proteome</keyword>
<accession>A0AAD6UHG0</accession>
<proteinExistence type="predicted"/>
<feature type="region of interest" description="Disordered" evidence="1">
    <location>
        <begin position="1"/>
        <end position="24"/>
    </location>
</feature>
<protein>
    <submittedName>
        <fullName evidence="2">Uncharacterized protein</fullName>
    </submittedName>
</protein>
<feature type="region of interest" description="Disordered" evidence="1">
    <location>
        <begin position="322"/>
        <end position="392"/>
    </location>
</feature>
<comment type="caution">
    <text evidence="2">The sequence shown here is derived from an EMBL/GenBank/DDBJ whole genome shotgun (WGS) entry which is preliminary data.</text>
</comment>
<dbReference type="EMBL" id="JARJCN010000004">
    <property type="protein sequence ID" value="KAJ7101389.1"/>
    <property type="molecule type" value="Genomic_DNA"/>
</dbReference>
<dbReference type="AlphaFoldDB" id="A0AAD6UHG0"/>
<sequence>MARGRKPMDPDERRERRAASLAKNAERLRDAGRLRMQRVRATLADADEATLRRYKRNARKSAMKYRAGFALFLKPSTLNDNVSSNRDKIRIADTERRVERRDAASGQDATELAGETLGAHPEFEGTLIVTAMAYLLDGGPPEVPLLCTPSYFPDPGHEDKLHHSSDPNSVFYGLIRGNIQGVVTSRETLEAILNDDPTATFIEGDTWLRLIQQWNLECSDFHDHQAEVQPESPLSSPPPSSPPSPNRTPPRAASPLPRHRVVVATRKAGGSILPLSPEEVDALWQGAVVILPERQAERNAEVIQARHAARIQELRESARKCAEQAGRNAAEPRRSDGAQEHDVQQAGREVQTLHRESPIDADEIQDLPAGRHRRSYVQPRRSNTQPRGRVGATARMTEEVLRRGLASGAVSALLYDPLTHPWGESGRLSPISISDGEETSANGGEDTSARGRLSPVIISDGDE</sequence>
<organism evidence="2 3">
    <name type="scientific">Mycena belliarum</name>
    <dbReference type="NCBI Taxonomy" id="1033014"/>
    <lineage>
        <taxon>Eukaryota</taxon>
        <taxon>Fungi</taxon>
        <taxon>Dikarya</taxon>
        <taxon>Basidiomycota</taxon>
        <taxon>Agaricomycotina</taxon>
        <taxon>Agaricomycetes</taxon>
        <taxon>Agaricomycetidae</taxon>
        <taxon>Agaricales</taxon>
        <taxon>Marasmiineae</taxon>
        <taxon>Mycenaceae</taxon>
        <taxon>Mycena</taxon>
    </lineage>
</organism>
<feature type="region of interest" description="Disordered" evidence="1">
    <location>
        <begin position="225"/>
        <end position="259"/>
    </location>
</feature>
<feature type="compositionally biased region" description="Basic and acidic residues" evidence="1">
    <location>
        <begin position="330"/>
        <end position="343"/>
    </location>
</feature>
<name>A0AAD6UHG0_9AGAR</name>
<feature type="region of interest" description="Disordered" evidence="1">
    <location>
        <begin position="417"/>
        <end position="463"/>
    </location>
</feature>
<evidence type="ECO:0000256" key="1">
    <source>
        <dbReference type="SAM" id="MobiDB-lite"/>
    </source>
</evidence>